<proteinExistence type="predicted"/>
<name>A0AAN8L8S5_9TELE</name>
<sequence>MHKLRSSRCDFSASFLLPVGQEQKLSGMSRCPDTLSSIHTARKCLIGEATVWPVLCTSSVSVPSTSSMSMLHHMEILGMGPELKPSTVTEEEMLSILVQQGIRSFKTGTLGMEQQLSIMLFICRFTEFCKAKVASPGTEGQSSIDSFLTTTGVHVYSQGHPRQKAITEAILQDLIISCNLPMSLVDNPHFRHFMSVVDDKYRPVSRPMLTRRLHDLTLNKEATIKSALEKTE</sequence>
<comment type="caution">
    <text evidence="1">The sequence shown here is derived from an EMBL/GenBank/DDBJ whole genome shotgun (WGS) entry which is preliminary data.</text>
</comment>
<organism evidence="1 2">
    <name type="scientific">Coregonus suidteri</name>
    <dbReference type="NCBI Taxonomy" id="861788"/>
    <lineage>
        <taxon>Eukaryota</taxon>
        <taxon>Metazoa</taxon>
        <taxon>Chordata</taxon>
        <taxon>Craniata</taxon>
        <taxon>Vertebrata</taxon>
        <taxon>Euteleostomi</taxon>
        <taxon>Actinopterygii</taxon>
        <taxon>Neopterygii</taxon>
        <taxon>Teleostei</taxon>
        <taxon>Protacanthopterygii</taxon>
        <taxon>Salmoniformes</taxon>
        <taxon>Salmonidae</taxon>
        <taxon>Coregoninae</taxon>
        <taxon>Coregonus</taxon>
    </lineage>
</organism>
<reference evidence="1 2" key="1">
    <citation type="submission" date="2021-04" db="EMBL/GenBank/DDBJ databases">
        <authorList>
            <person name="De Guttry C."/>
            <person name="Zahm M."/>
            <person name="Klopp C."/>
            <person name="Cabau C."/>
            <person name="Louis A."/>
            <person name="Berthelot C."/>
            <person name="Parey E."/>
            <person name="Roest Crollius H."/>
            <person name="Montfort J."/>
            <person name="Robinson-Rechavi M."/>
            <person name="Bucao C."/>
            <person name="Bouchez O."/>
            <person name="Gislard M."/>
            <person name="Lluch J."/>
            <person name="Milhes M."/>
            <person name="Lampietro C."/>
            <person name="Lopez Roques C."/>
            <person name="Donnadieu C."/>
            <person name="Braasch I."/>
            <person name="Desvignes T."/>
            <person name="Postlethwait J."/>
            <person name="Bobe J."/>
            <person name="Wedekind C."/>
            <person name="Guiguen Y."/>
        </authorList>
    </citation>
    <scope>NUCLEOTIDE SEQUENCE [LARGE SCALE GENOMIC DNA]</scope>
    <source>
        <strain evidence="1">Cs_M1</strain>
        <tissue evidence="1">Blood</tissue>
    </source>
</reference>
<dbReference type="EMBL" id="JAGTTL010000020">
    <property type="protein sequence ID" value="KAK6307408.1"/>
    <property type="molecule type" value="Genomic_DNA"/>
</dbReference>
<accession>A0AAN8L8S5</accession>
<keyword evidence="2" id="KW-1185">Reference proteome</keyword>
<dbReference type="Proteomes" id="UP001356427">
    <property type="component" value="Unassembled WGS sequence"/>
</dbReference>
<protein>
    <submittedName>
        <fullName evidence="1">Uncharacterized protein</fullName>
    </submittedName>
</protein>
<gene>
    <name evidence="1" type="ORF">J4Q44_G00225560</name>
</gene>
<evidence type="ECO:0000313" key="2">
    <source>
        <dbReference type="Proteomes" id="UP001356427"/>
    </source>
</evidence>
<evidence type="ECO:0000313" key="1">
    <source>
        <dbReference type="EMBL" id="KAK6307408.1"/>
    </source>
</evidence>
<dbReference type="AlphaFoldDB" id="A0AAN8L8S5"/>